<keyword evidence="5" id="KW-1185">Reference proteome</keyword>
<dbReference type="InterPro" id="IPR040324">
    <property type="entry name" value="WDR44/Dgr2"/>
</dbReference>
<keyword evidence="3" id="KW-0677">Repeat</keyword>
<dbReference type="InterPro" id="IPR036322">
    <property type="entry name" value="WD40_repeat_dom_sf"/>
</dbReference>
<evidence type="ECO:0000256" key="4">
    <source>
        <dbReference type="PROSITE-ProRule" id="PRU00221"/>
    </source>
</evidence>
<keyword evidence="2 4" id="KW-0853">WD repeat</keyword>
<evidence type="ECO:0000256" key="2">
    <source>
        <dbReference type="ARBA" id="ARBA00022574"/>
    </source>
</evidence>
<evidence type="ECO:0000256" key="3">
    <source>
        <dbReference type="ARBA" id="ARBA00022737"/>
    </source>
</evidence>
<dbReference type="AlphaFoldDB" id="A0A915L1P2"/>
<protein>
    <recommendedName>
        <fullName evidence="1">WD repeat-containing protein 44</fullName>
    </recommendedName>
</protein>
<dbReference type="Gene3D" id="2.130.10.10">
    <property type="entry name" value="YVTN repeat-like/Quinoprotein amine dehydrogenase"/>
    <property type="match status" value="1"/>
</dbReference>
<dbReference type="Pfam" id="PF00400">
    <property type="entry name" value="WD40"/>
    <property type="match status" value="2"/>
</dbReference>
<dbReference type="PANTHER" id="PTHR14221:SF0">
    <property type="entry name" value="WD REPEAT-CONTAINING PROTEIN 44"/>
    <property type="match status" value="1"/>
</dbReference>
<dbReference type="InterPro" id="IPR015943">
    <property type="entry name" value="WD40/YVTN_repeat-like_dom_sf"/>
</dbReference>
<sequence length="133" mass="15288">DDRYFLSGSLDGKLRLWHIPEKKVALWNEVEGGKLVTTLTFARNGKFAVVGTYDGRCIFYTTDQLKYHTQIDVKSGHGKNSRPHKITGLESFQDKLLVTSNDSRIRLYDLRDLSLTCKYKGYTNYSSQIRATF</sequence>
<evidence type="ECO:0000313" key="5">
    <source>
        <dbReference type="Proteomes" id="UP000887565"/>
    </source>
</evidence>
<dbReference type="PROSITE" id="PS50082">
    <property type="entry name" value="WD_REPEATS_2"/>
    <property type="match status" value="1"/>
</dbReference>
<name>A0A915L1P2_ROMCU</name>
<reference evidence="6" key="1">
    <citation type="submission" date="2022-11" db="UniProtKB">
        <authorList>
            <consortium name="WormBaseParasite"/>
        </authorList>
    </citation>
    <scope>IDENTIFICATION</scope>
</reference>
<dbReference type="InterPro" id="IPR001680">
    <property type="entry name" value="WD40_rpt"/>
</dbReference>
<dbReference type="PANTHER" id="PTHR14221">
    <property type="entry name" value="WD REPEAT DOMAIN 44"/>
    <property type="match status" value="1"/>
</dbReference>
<evidence type="ECO:0000313" key="6">
    <source>
        <dbReference type="WBParaSite" id="nRc.2.0.1.t44396-RA"/>
    </source>
</evidence>
<dbReference type="WBParaSite" id="nRc.2.0.1.t44396-RA">
    <property type="protein sequence ID" value="nRc.2.0.1.t44396-RA"/>
    <property type="gene ID" value="nRc.2.0.1.g44396"/>
</dbReference>
<evidence type="ECO:0000256" key="1">
    <source>
        <dbReference type="ARBA" id="ARBA00021207"/>
    </source>
</evidence>
<dbReference type="Proteomes" id="UP000887565">
    <property type="component" value="Unplaced"/>
</dbReference>
<dbReference type="OMA" id="RLWHIPE"/>
<dbReference type="SUPFAM" id="SSF50978">
    <property type="entry name" value="WD40 repeat-like"/>
    <property type="match status" value="1"/>
</dbReference>
<accession>A0A915L1P2</accession>
<organism evidence="5 6">
    <name type="scientific">Romanomermis culicivorax</name>
    <name type="common">Nematode worm</name>
    <dbReference type="NCBI Taxonomy" id="13658"/>
    <lineage>
        <taxon>Eukaryota</taxon>
        <taxon>Metazoa</taxon>
        <taxon>Ecdysozoa</taxon>
        <taxon>Nematoda</taxon>
        <taxon>Enoplea</taxon>
        <taxon>Dorylaimia</taxon>
        <taxon>Mermithida</taxon>
        <taxon>Mermithoidea</taxon>
        <taxon>Mermithidae</taxon>
        <taxon>Romanomermis</taxon>
    </lineage>
</organism>
<feature type="repeat" description="WD" evidence="4">
    <location>
        <begin position="1"/>
        <end position="19"/>
    </location>
</feature>
<proteinExistence type="predicted"/>